<name>A0A0N0E6F3_9HYPH</name>
<dbReference type="STRING" id="1514904.SU32_16320"/>
<dbReference type="PATRIC" id="fig|1514904.3.peg.2672"/>
<dbReference type="EMBL" id="JXMU01000036">
    <property type="protein sequence ID" value="KPA99967.1"/>
    <property type="molecule type" value="Genomic_DNA"/>
</dbReference>
<accession>A0A0N0E6F3</accession>
<dbReference type="RefSeq" id="WP_054000450.1">
    <property type="nucleotide sequence ID" value="NZ_JXMU01000036.1"/>
</dbReference>
<dbReference type="Gene3D" id="2.60.120.1110">
    <property type="match status" value="1"/>
</dbReference>
<sequence>MRDIANNIGTVQAVAPAVLSATNTSDALDLKGFQSACLVINTGAIAGSGDFTAKLQESDTTTSGDFTDVVSEHLIGELPATLEADSVVKQGYIGHKRYLRVVTTKNSGTSIAASAVLIKGHADVRPVE</sequence>
<dbReference type="AlphaFoldDB" id="A0A0N0E6F3"/>
<dbReference type="OrthoDB" id="5464931at2"/>
<organism evidence="1 2">
    <name type="scientific">Ahrensia marina</name>
    <dbReference type="NCBI Taxonomy" id="1514904"/>
    <lineage>
        <taxon>Bacteria</taxon>
        <taxon>Pseudomonadati</taxon>
        <taxon>Pseudomonadota</taxon>
        <taxon>Alphaproteobacteria</taxon>
        <taxon>Hyphomicrobiales</taxon>
        <taxon>Ahrensiaceae</taxon>
        <taxon>Ahrensia</taxon>
    </lineage>
</organism>
<reference evidence="1 2" key="1">
    <citation type="submission" date="2015-01" db="EMBL/GenBank/DDBJ databases">
        <title>Ahrensia donghaiensis sp. nov., a novel dimethylsulphoniopropionate-cleavage bacterium isolated from seawater and emended descriptions of the genus Ahrensia and Ahrensia kielensis.</title>
        <authorList>
            <person name="Liu J."/>
        </authorList>
    </citation>
    <scope>NUCLEOTIDE SEQUENCE [LARGE SCALE GENOMIC DNA]</scope>
    <source>
        <strain evidence="1 2">LZD062</strain>
    </source>
</reference>
<evidence type="ECO:0008006" key="3">
    <source>
        <dbReference type="Google" id="ProtNLM"/>
    </source>
</evidence>
<proteinExistence type="predicted"/>
<gene>
    <name evidence="1" type="ORF">SU32_16320</name>
</gene>
<dbReference type="Proteomes" id="UP000038011">
    <property type="component" value="Unassembled WGS sequence"/>
</dbReference>
<evidence type="ECO:0000313" key="2">
    <source>
        <dbReference type="Proteomes" id="UP000038011"/>
    </source>
</evidence>
<evidence type="ECO:0000313" key="1">
    <source>
        <dbReference type="EMBL" id="KPA99967.1"/>
    </source>
</evidence>
<comment type="caution">
    <text evidence="1">The sequence shown here is derived from an EMBL/GenBank/DDBJ whole genome shotgun (WGS) entry which is preliminary data.</text>
</comment>
<protein>
    <recommendedName>
        <fullName evidence="3">Phage protein</fullName>
    </recommendedName>
</protein>
<keyword evidence="2" id="KW-1185">Reference proteome</keyword>